<dbReference type="AlphaFoldDB" id="A0A1Y5RAG4"/>
<accession>A0A1Y5RAG4</accession>
<dbReference type="Pfam" id="PF14220">
    <property type="entry name" value="DUF4329"/>
    <property type="match status" value="1"/>
</dbReference>
<evidence type="ECO:0000313" key="3">
    <source>
        <dbReference type="EMBL" id="SLN12180.1"/>
    </source>
</evidence>
<feature type="domain" description="DUF4329" evidence="2">
    <location>
        <begin position="55"/>
        <end position="170"/>
    </location>
</feature>
<dbReference type="Proteomes" id="UP000193623">
    <property type="component" value="Unassembled WGS sequence"/>
</dbReference>
<feature type="chain" id="PRO_5013345894" description="DUF4329 domain-containing protein" evidence="1">
    <location>
        <begin position="23"/>
        <end position="204"/>
    </location>
</feature>
<dbReference type="InterPro" id="IPR025479">
    <property type="entry name" value="DUF4329"/>
</dbReference>
<name>A0A1Y5RAG4_9RHOB</name>
<reference evidence="3 4" key="1">
    <citation type="submission" date="2017-03" db="EMBL/GenBank/DDBJ databases">
        <authorList>
            <person name="Afonso C.L."/>
            <person name="Miller P.J."/>
            <person name="Scott M.A."/>
            <person name="Spackman E."/>
            <person name="Goraichik I."/>
            <person name="Dimitrov K.M."/>
            <person name="Suarez D.L."/>
            <person name="Swayne D.E."/>
        </authorList>
    </citation>
    <scope>NUCLEOTIDE SEQUENCE [LARGE SCALE GENOMIC DNA]</scope>
    <source>
        <strain evidence="3 4">CECT 8397</strain>
    </source>
</reference>
<keyword evidence="4" id="KW-1185">Reference proteome</keyword>
<dbReference type="EMBL" id="FWFT01000001">
    <property type="protein sequence ID" value="SLN12180.1"/>
    <property type="molecule type" value="Genomic_DNA"/>
</dbReference>
<protein>
    <recommendedName>
        <fullName evidence="2">DUF4329 domain-containing protein</fullName>
    </recommendedName>
</protein>
<keyword evidence="1" id="KW-0732">Signal</keyword>
<evidence type="ECO:0000313" key="4">
    <source>
        <dbReference type="Proteomes" id="UP000193623"/>
    </source>
</evidence>
<proteinExistence type="predicted"/>
<dbReference type="RefSeq" id="WP_085862658.1">
    <property type="nucleotide sequence ID" value="NZ_FWFT01000001.1"/>
</dbReference>
<evidence type="ECO:0000256" key="1">
    <source>
        <dbReference type="SAM" id="SignalP"/>
    </source>
</evidence>
<dbReference type="PROSITE" id="PS51257">
    <property type="entry name" value="PROKAR_LIPOPROTEIN"/>
    <property type="match status" value="1"/>
</dbReference>
<feature type="signal peptide" evidence="1">
    <location>
        <begin position="1"/>
        <end position="22"/>
    </location>
</feature>
<sequence length="204" mass="21819">MKRQTAALLAALFLTACGAPTAGVPTMPKAGVQAQPAATGFSVVAPNAPSGPVVDNFARRFLNSIQAQSIRDRSEYCGYIRLSATGQLEATQPIRGTFAGCEMPAPRAGQGIIASYHTHGAFDQGYDNEVPSTLDLRSDFQFGMDGYVSTPGGRVWLVDVQTRTTRQLCGRGCVISDPLYQDTGDASIRPAYTLPDLQRRQGVF</sequence>
<gene>
    <name evidence="3" type="ORF">PSJ8397_00153</name>
</gene>
<evidence type="ECO:0000259" key="2">
    <source>
        <dbReference type="Pfam" id="PF14220"/>
    </source>
</evidence>
<organism evidence="3 4">
    <name type="scientific">Pseudooctadecabacter jejudonensis</name>
    <dbReference type="NCBI Taxonomy" id="1391910"/>
    <lineage>
        <taxon>Bacteria</taxon>
        <taxon>Pseudomonadati</taxon>
        <taxon>Pseudomonadota</taxon>
        <taxon>Alphaproteobacteria</taxon>
        <taxon>Rhodobacterales</taxon>
        <taxon>Paracoccaceae</taxon>
        <taxon>Pseudooctadecabacter</taxon>
    </lineage>
</organism>
<dbReference type="OrthoDB" id="7850904at2"/>